<protein>
    <submittedName>
        <fullName evidence="3">ATP-dependent DNA ligase</fullName>
    </submittedName>
</protein>
<dbReference type="AlphaFoldDB" id="A0A4P7GLF2"/>
<reference evidence="3 4" key="1">
    <citation type="submission" date="2019-03" db="EMBL/GenBank/DDBJ databases">
        <title>Three New Species of Nocardioides, Nocardioides euryhalodurans sp. nov., Nocardioides seonyuensis sp. nov. and Nocardioides eburneoflavus sp. nov., Iolated from Soil.</title>
        <authorList>
            <person name="Roh S.G."/>
            <person name="Lee C."/>
            <person name="Kim M.-K."/>
            <person name="Kim S.B."/>
        </authorList>
    </citation>
    <scope>NUCLEOTIDE SEQUENCE [LARGE SCALE GENOMIC DNA]</scope>
    <source>
        <strain evidence="3 4">MMS17-SY117</strain>
    </source>
</reference>
<name>A0A4P7GLF2_9ACTN</name>
<keyword evidence="4" id="KW-1185">Reference proteome</keyword>
<feature type="region of interest" description="Disordered" evidence="1">
    <location>
        <begin position="1"/>
        <end position="21"/>
    </location>
</feature>
<dbReference type="PANTHER" id="PTHR39465:SF1">
    <property type="entry name" value="DNA LIGASE D 3'-PHOSPHOESTERASE DOMAIN-CONTAINING PROTEIN"/>
    <property type="match status" value="1"/>
</dbReference>
<dbReference type="Proteomes" id="UP000294894">
    <property type="component" value="Chromosome"/>
</dbReference>
<feature type="domain" description="DNA ligase D 3'-phosphoesterase" evidence="2">
    <location>
        <begin position="31"/>
        <end position="121"/>
    </location>
</feature>
<evidence type="ECO:0000313" key="3">
    <source>
        <dbReference type="EMBL" id="QBR92935.1"/>
    </source>
</evidence>
<dbReference type="PANTHER" id="PTHR39465">
    <property type="entry name" value="DNA LIGASE D, 3'-PHOSPHOESTERASE DOMAIN"/>
    <property type="match status" value="1"/>
</dbReference>
<keyword evidence="3" id="KW-0436">Ligase</keyword>
<dbReference type="InterPro" id="IPR014144">
    <property type="entry name" value="LigD_PE_domain"/>
</dbReference>
<accession>A0A4P7GLF2</accession>
<gene>
    <name evidence="3" type="ORF">EXE57_12130</name>
</gene>
<dbReference type="GO" id="GO:0016874">
    <property type="term" value="F:ligase activity"/>
    <property type="evidence" value="ECO:0007669"/>
    <property type="project" value="UniProtKB-KW"/>
</dbReference>
<organism evidence="3 4">
    <name type="scientific">Nocardioides euryhalodurans</name>
    <dbReference type="NCBI Taxonomy" id="2518370"/>
    <lineage>
        <taxon>Bacteria</taxon>
        <taxon>Bacillati</taxon>
        <taxon>Actinomycetota</taxon>
        <taxon>Actinomycetes</taxon>
        <taxon>Propionibacteriales</taxon>
        <taxon>Nocardioidaceae</taxon>
        <taxon>Nocardioides</taxon>
    </lineage>
</organism>
<dbReference type="EMBL" id="CP038267">
    <property type="protein sequence ID" value="QBR92935.1"/>
    <property type="molecule type" value="Genomic_DNA"/>
</dbReference>
<proteinExistence type="predicted"/>
<dbReference type="KEGG" id="noy:EXE57_12130"/>
<evidence type="ECO:0000313" key="4">
    <source>
        <dbReference type="Proteomes" id="UP000294894"/>
    </source>
</evidence>
<evidence type="ECO:0000256" key="1">
    <source>
        <dbReference type="SAM" id="MobiDB-lite"/>
    </source>
</evidence>
<evidence type="ECO:0000259" key="2">
    <source>
        <dbReference type="Pfam" id="PF13298"/>
    </source>
</evidence>
<dbReference type="Pfam" id="PF13298">
    <property type="entry name" value="LigD_N"/>
    <property type="match status" value="1"/>
</dbReference>
<sequence length="144" mass="16415">MGPPQFLSRRPTRGGGAVASDTAGRPVWVLHEHDRPQHHFDLRLEEDGVLRSWAVPRGLPTHHRHDRLAVPVDDHELEHATYEDVDKRIADTGWWELEDRNDRRSVFVLHGREGSRRYALIDTGDDALLHLVKDQPSEASSLGD</sequence>
<dbReference type="OrthoDB" id="9802472at2"/>